<dbReference type="InterPro" id="IPR049293">
    <property type="entry name" value="DUF6843"/>
</dbReference>
<feature type="transmembrane region" description="Helical" evidence="1">
    <location>
        <begin position="69"/>
        <end position="87"/>
    </location>
</feature>
<feature type="transmembrane region" description="Helical" evidence="1">
    <location>
        <begin position="131"/>
        <end position="151"/>
    </location>
</feature>
<feature type="domain" description="DUF6843" evidence="2">
    <location>
        <begin position="155"/>
        <end position="263"/>
    </location>
</feature>
<keyword evidence="1" id="KW-0472">Membrane</keyword>
<evidence type="ECO:0000256" key="1">
    <source>
        <dbReference type="SAM" id="Phobius"/>
    </source>
</evidence>
<gene>
    <name evidence="3" type="ORF">CUU66_01375</name>
</gene>
<feature type="transmembrane region" description="Helical" evidence="1">
    <location>
        <begin position="32"/>
        <end position="57"/>
    </location>
</feature>
<protein>
    <recommendedName>
        <fullName evidence="2">DUF6843 domain-containing protein</fullName>
    </recommendedName>
</protein>
<evidence type="ECO:0000313" key="3">
    <source>
        <dbReference type="EMBL" id="PLT31837.1"/>
    </source>
</evidence>
<reference evidence="3 4" key="1">
    <citation type="submission" date="2017-11" db="EMBL/GenBank/DDBJ databases">
        <title>Comparitive Functional Genomics of Dry Heat Resistant strains isolated from the Viking Spacecraft.</title>
        <authorList>
            <person name="Seuylemezian A."/>
            <person name="Cooper K."/>
            <person name="Vaishampayan P."/>
        </authorList>
    </citation>
    <scope>NUCLEOTIDE SEQUENCE [LARGE SCALE GENOMIC DNA]</scope>
    <source>
        <strain evidence="3 4">V1-29</strain>
    </source>
</reference>
<keyword evidence="1" id="KW-0812">Transmembrane</keyword>
<dbReference type="AlphaFoldDB" id="A0A2N5MBW7"/>
<keyword evidence="4" id="KW-1185">Reference proteome</keyword>
<feature type="transmembrane region" description="Helical" evidence="1">
    <location>
        <begin position="5"/>
        <end position="26"/>
    </location>
</feature>
<name>A0A2N5MBW7_9BACI</name>
<dbReference type="Pfam" id="PF20862">
    <property type="entry name" value="DUF6843"/>
    <property type="match status" value="1"/>
</dbReference>
<dbReference type="Proteomes" id="UP000234748">
    <property type="component" value="Unassembled WGS sequence"/>
</dbReference>
<sequence>MAFKVFSKITTAFFVSILLGLIYQMLEMKSGISFSGGVFFVIIIAFIGTSIYGIPVSFLSDFITHRIKFNRFIIAAFIHVLFGFILLFYDLDIGGYALICSWLFFLLDELQNSLRKNRGFKKPGKKFAFDMAGACGIFVLALFGFSLIVHLTEQTSRETFLIPEGYKGGFRIIYNIKDAPAPKKDGEYHVYQINERGYVLSPLPVSEGTIENRYYYVDNSGHKERIKDVCISGGGTGEDSVYGYDITITSSNYRIMPEPCDDDSYSEIDLGATLDEIVWREGLDKRVKK</sequence>
<keyword evidence="1" id="KW-1133">Transmembrane helix</keyword>
<evidence type="ECO:0000313" key="4">
    <source>
        <dbReference type="Proteomes" id="UP000234748"/>
    </source>
</evidence>
<dbReference type="OrthoDB" id="68404at2"/>
<proteinExistence type="predicted"/>
<dbReference type="EMBL" id="PGUY01000002">
    <property type="protein sequence ID" value="PLT31837.1"/>
    <property type="molecule type" value="Genomic_DNA"/>
</dbReference>
<accession>A0A2N5MBW7</accession>
<dbReference type="RefSeq" id="WP_101639885.1">
    <property type="nucleotide sequence ID" value="NZ_PGUY01000002.1"/>
</dbReference>
<organism evidence="3 4">
    <name type="scientific">Peribacillus deserti</name>
    <dbReference type="NCBI Taxonomy" id="673318"/>
    <lineage>
        <taxon>Bacteria</taxon>
        <taxon>Bacillati</taxon>
        <taxon>Bacillota</taxon>
        <taxon>Bacilli</taxon>
        <taxon>Bacillales</taxon>
        <taxon>Bacillaceae</taxon>
        <taxon>Peribacillus</taxon>
    </lineage>
</organism>
<evidence type="ECO:0000259" key="2">
    <source>
        <dbReference type="Pfam" id="PF20862"/>
    </source>
</evidence>
<comment type="caution">
    <text evidence="3">The sequence shown here is derived from an EMBL/GenBank/DDBJ whole genome shotgun (WGS) entry which is preliminary data.</text>
</comment>